<organism evidence="1 2">
    <name type="scientific">Deinococcus xianganensis</name>
    <dbReference type="NCBI Taxonomy" id="1507289"/>
    <lineage>
        <taxon>Bacteria</taxon>
        <taxon>Thermotogati</taxon>
        <taxon>Deinococcota</taxon>
        <taxon>Deinococci</taxon>
        <taxon>Deinococcales</taxon>
        <taxon>Deinococcaceae</taxon>
        <taxon>Deinococcus</taxon>
    </lineage>
</organism>
<dbReference type="Proteomes" id="UP000430519">
    <property type="component" value="Unassembled WGS sequence"/>
</dbReference>
<proteinExistence type="predicted"/>
<dbReference type="RefSeq" id="WP_160977651.1">
    <property type="nucleotide sequence ID" value="NZ_WVHK01000014.1"/>
</dbReference>
<dbReference type="AlphaFoldDB" id="A0A6I4YPW2"/>
<gene>
    <name evidence="1" type="ORF">GLX28_05945</name>
</gene>
<sequence length="197" mass="22911">MNDSTAPGGGHRPAHPSENDLLRTVAAWELPRLIEAEARLLLDECFPGWFEQSSIYAYEYWRRFCQELLLHTLTLVCDTWTCLQPERKTKIMVRPTARGLRTVVNLTGPGEHKQVQIYQTVLAELRRPRNSQSSPSDFTLLHTLRREYTEPTVPFEAGDLEYVEDFAWFYADSWTQNLLERVSWGHPDPYFEALPNL</sequence>
<keyword evidence="2" id="KW-1185">Reference proteome</keyword>
<accession>A0A6I4YPW2</accession>
<name>A0A6I4YPW2_9DEIO</name>
<evidence type="ECO:0000313" key="1">
    <source>
        <dbReference type="EMBL" id="MXV19173.1"/>
    </source>
</evidence>
<dbReference type="EMBL" id="WVHK01000014">
    <property type="protein sequence ID" value="MXV19173.1"/>
    <property type="molecule type" value="Genomic_DNA"/>
</dbReference>
<comment type="caution">
    <text evidence="1">The sequence shown here is derived from an EMBL/GenBank/DDBJ whole genome shotgun (WGS) entry which is preliminary data.</text>
</comment>
<protein>
    <submittedName>
        <fullName evidence="1">Uncharacterized protein</fullName>
    </submittedName>
</protein>
<evidence type="ECO:0000313" key="2">
    <source>
        <dbReference type="Proteomes" id="UP000430519"/>
    </source>
</evidence>
<reference evidence="1 2" key="1">
    <citation type="submission" date="2019-11" db="EMBL/GenBank/DDBJ databases">
        <title>Genome sequence of Deinococcus xianganensis Y35, AI-2 producing algicidal bacterium, isolated from lake water.</title>
        <authorList>
            <person name="Li Y."/>
        </authorList>
    </citation>
    <scope>NUCLEOTIDE SEQUENCE [LARGE SCALE GENOMIC DNA]</scope>
    <source>
        <strain evidence="1 2">Y35</strain>
    </source>
</reference>